<organism evidence="8 9">
    <name type="scientific">Roseivivax halotolerans</name>
    <dbReference type="NCBI Taxonomy" id="93684"/>
    <lineage>
        <taxon>Bacteria</taxon>
        <taxon>Pseudomonadati</taxon>
        <taxon>Pseudomonadota</taxon>
        <taxon>Alphaproteobacteria</taxon>
        <taxon>Rhodobacterales</taxon>
        <taxon>Roseobacteraceae</taxon>
        <taxon>Roseivivax</taxon>
    </lineage>
</organism>
<dbReference type="AlphaFoldDB" id="A0A1I5Y192"/>
<feature type="chain" id="PRO_5017362681" evidence="6">
    <location>
        <begin position="19"/>
        <end position="284"/>
    </location>
</feature>
<evidence type="ECO:0000256" key="2">
    <source>
        <dbReference type="ARBA" id="ARBA00022692"/>
    </source>
</evidence>
<protein>
    <submittedName>
        <fullName evidence="8">EamA-like transporter family protein</fullName>
    </submittedName>
</protein>
<feature type="transmembrane region" description="Helical" evidence="5">
    <location>
        <begin position="177"/>
        <end position="194"/>
    </location>
</feature>
<dbReference type="InterPro" id="IPR000620">
    <property type="entry name" value="EamA_dom"/>
</dbReference>
<feature type="transmembrane region" description="Helical" evidence="5">
    <location>
        <begin position="146"/>
        <end position="165"/>
    </location>
</feature>
<evidence type="ECO:0000256" key="1">
    <source>
        <dbReference type="ARBA" id="ARBA00004141"/>
    </source>
</evidence>
<proteinExistence type="predicted"/>
<feature type="signal peptide" evidence="6">
    <location>
        <begin position="1"/>
        <end position="18"/>
    </location>
</feature>
<dbReference type="PANTHER" id="PTHR32322:SF9">
    <property type="entry name" value="AMINO-ACID METABOLITE EFFLUX PUMP-RELATED"/>
    <property type="match status" value="1"/>
</dbReference>
<gene>
    <name evidence="8" type="ORF">SAMN05421853_104271</name>
</gene>
<dbReference type="SUPFAM" id="SSF103481">
    <property type="entry name" value="Multidrug resistance efflux transporter EmrE"/>
    <property type="match status" value="2"/>
</dbReference>
<dbReference type="STRING" id="93684.SAMN05421853_104271"/>
<name>A0A1I5Y192_9RHOB</name>
<feature type="transmembrane region" description="Helical" evidence="5">
    <location>
        <begin position="200"/>
        <end position="223"/>
    </location>
</feature>
<keyword evidence="4 5" id="KW-0472">Membrane</keyword>
<dbReference type="InterPro" id="IPR037185">
    <property type="entry name" value="EmrE-like"/>
</dbReference>
<feature type="domain" description="EamA" evidence="7">
    <location>
        <begin position="150"/>
        <end position="277"/>
    </location>
</feature>
<dbReference type="Proteomes" id="UP000243106">
    <property type="component" value="Unassembled WGS sequence"/>
</dbReference>
<evidence type="ECO:0000256" key="4">
    <source>
        <dbReference type="ARBA" id="ARBA00023136"/>
    </source>
</evidence>
<keyword evidence="3 5" id="KW-1133">Transmembrane helix</keyword>
<evidence type="ECO:0000313" key="9">
    <source>
        <dbReference type="Proteomes" id="UP000243106"/>
    </source>
</evidence>
<feature type="transmembrane region" description="Helical" evidence="5">
    <location>
        <begin position="93"/>
        <end position="110"/>
    </location>
</feature>
<dbReference type="PANTHER" id="PTHR32322">
    <property type="entry name" value="INNER MEMBRANE TRANSPORTER"/>
    <property type="match status" value="1"/>
</dbReference>
<dbReference type="EMBL" id="FOXV01000004">
    <property type="protein sequence ID" value="SFQ37870.1"/>
    <property type="molecule type" value="Genomic_DNA"/>
</dbReference>
<evidence type="ECO:0000313" key="8">
    <source>
        <dbReference type="EMBL" id="SFQ37870.1"/>
    </source>
</evidence>
<sequence>MTPVRLFLLTALTMTAFAANSVLNRMALADWGMDAARFGTIRLWAGAVTLVALSYALRGGMRWGGRGRALGVISLLIYIYGFSAAYLSLDAGLGALILFGFVQITMFGGALRGGERPPARRWAGAALAFAGLAWLLWPGSGAEVSLPHGIMMAAAGLGWGLYSLAGRGAGDPLVGTAANFALAAPLGLIIGVAFGDGGNLSGAGVALAILSGAVTSGLGYALWYSILPRLAASAAAVAQLTVPIIALGGGMIFLGESASLHFALASLLVLGGVAVSVLPFPKRG</sequence>
<dbReference type="GO" id="GO:0016020">
    <property type="term" value="C:membrane"/>
    <property type="evidence" value="ECO:0007669"/>
    <property type="project" value="UniProtKB-SubCell"/>
</dbReference>
<keyword evidence="2 5" id="KW-0812">Transmembrane</keyword>
<feature type="transmembrane region" description="Helical" evidence="5">
    <location>
        <begin position="260"/>
        <end position="280"/>
    </location>
</feature>
<evidence type="ECO:0000256" key="6">
    <source>
        <dbReference type="SAM" id="SignalP"/>
    </source>
</evidence>
<feature type="transmembrane region" description="Helical" evidence="5">
    <location>
        <begin position="122"/>
        <end position="140"/>
    </location>
</feature>
<evidence type="ECO:0000259" key="7">
    <source>
        <dbReference type="Pfam" id="PF00892"/>
    </source>
</evidence>
<comment type="subcellular location">
    <subcellularLocation>
        <location evidence="1">Membrane</location>
        <topology evidence="1">Multi-pass membrane protein</topology>
    </subcellularLocation>
</comment>
<evidence type="ECO:0000256" key="5">
    <source>
        <dbReference type="SAM" id="Phobius"/>
    </source>
</evidence>
<dbReference type="Pfam" id="PF00892">
    <property type="entry name" value="EamA"/>
    <property type="match status" value="1"/>
</dbReference>
<dbReference type="InterPro" id="IPR050638">
    <property type="entry name" value="AA-Vitamin_Transporters"/>
</dbReference>
<accession>A0A1I5Y192</accession>
<keyword evidence="6" id="KW-0732">Signal</keyword>
<keyword evidence="9" id="KW-1185">Reference proteome</keyword>
<reference evidence="9" key="1">
    <citation type="submission" date="2016-10" db="EMBL/GenBank/DDBJ databases">
        <authorList>
            <person name="Varghese N."/>
            <person name="Submissions S."/>
        </authorList>
    </citation>
    <scope>NUCLEOTIDE SEQUENCE [LARGE SCALE GENOMIC DNA]</scope>
    <source>
        <strain evidence="9">JCM 10271</strain>
    </source>
</reference>
<evidence type="ECO:0000256" key="3">
    <source>
        <dbReference type="ARBA" id="ARBA00022989"/>
    </source>
</evidence>
<feature type="transmembrane region" description="Helical" evidence="5">
    <location>
        <begin position="39"/>
        <end position="57"/>
    </location>
</feature>
<feature type="transmembrane region" description="Helical" evidence="5">
    <location>
        <begin position="230"/>
        <end position="254"/>
    </location>
</feature>
<feature type="transmembrane region" description="Helical" evidence="5">
    <location>
        <begin position="69"/>
        <end position="87"/>
    </location>
</feature>